<feature type="transmembrane region" description="Helical" evidence="1">
    <location>
        <begin position="31"/>
        <end position="47"/>
    </location>
</feature>
<evidence type="ECO:0000256" key="1">
    <source>
        <dbReference type="SAM" id="Phobius"/>
    </source>
</evidence>
<dbReference type="Proteomes" id="UP000238348">
    <property type="component" value="Chromosome"/>
</dbReference>
<feature type="domain" description="Transglutaminase-like" evidence="2">
    <location>
        <begin position="451"/>
        <end position="522"/>
    </location>
</feature>
<organism evidence="3 4">
    <name type="scientific">Sorangium cellulosum</name>
    <name type="common">Polyangium cellulosum</name>
    <dbReference type="NCBI Taxonomy" id="56"/>
    <lineage>
        <taxon>Bacteria</taxon>
        <taxon>Pseudomonadati</taxon>
        <taxon>Myxococcota</taxon>
        <taxon>Polyangia</taxon>
        <taxon>Polyangiales</taxon>
        <taxon>Polyangiaceae</taxon>
        <taxon>Sorangium</taxon>
    </lineage>
</organism>
<name>A0A2L0F9H4_SORCE</name>
<keyword evidence="1" id="KW-0812">Transmembrane</keyword>
<dbReference type="Pfam" id="PF11992">
    <property type="entry name" value="TgpA_N"/>
    <property type="match status" value="1"/>
</dbReference>
<dbReference type="RefSeq" id="WP_104986062.1">
    <property type="nucleotide sequence ID" value="NZ_CP012673.1"/>
</dbReference>
<keyword evidence="1" id="KW-0472">Membrane</keyword>
<dbReference type="AlphaFoldDB" id="A0A2L0F9H4"/>
<dbReference type="Gene3D" id="3.10.620.30">
    <property type="match status" value="1"/>
</dbReference>
<dbReference type="InterPro" id="IPR025403">
    <property type="entry name" value="TgpA-like_C"/>
</dbReference>
<dbReference type="InterPro" id="IPR002931">
    <property type="entry name" value="Transglutaminase-like"/>
</dbReference>
<feature type="transmembrane region" description="Helical" evidence="1">
    <location>
        <begin position="589"/>
        <end position="606"/>
    </location>
</feature>
<dbReference type="PANTHER" id="PTHR42736:SF1">
    <property type="entry name" value="PROTEIN-GLUTAMINE GAMMA-GLUTAMYLTRANSFERASE"/>
    <property type="match status" value="1"/>
</dbReference>
<protein>
    <recommendedName>
        <fullName evidence="2">Transglutaminase-like domain-containing protein</fullName>
    </recommendedName>
</protein>
<reference evidence="3 4" key="1">
    <citation type="submission" date="2015-09" db="EMBL/GenBank/DDBJ databases">
        <title>Sorangium comparison.</title>
        <authorList>
            <person name="Zaburannyi N."/>
            <person name="Bunk B."/>
            <person name="Overmann J."/>
            <person name="Mueller R."/>
        </authorList>
    </citation>
    <scope>NUCLEOTIDE SEQUENCE [LARGE SCALE GENOMIC DNA]</scope>
    <source>
        <strain evidence="3 4">So ce26</strain>
    </source>
</reference>
<sequence length="724" mass="80492">MRFGMVHRVMTDALAALGVIALVASGQFNRYVSWAILIGLGLALIVRESWQRHPALRHLDTIVLLLVIAAQVIRIVVTDASVLDVLVEFAAALQIIRLATRKGAAHDQQVIVLALLHLIAGTVLGGGLGYGLCFLGVLVVAPGALVLSHLRREVEGNYRQGARDRTGLPVDVPRILRSRRVVGRSFLAVTCLLSIPIFVFTALLFVIFPRVGLSLLLLNRGHTGRMIGFSGKVDLGAVGVLRSDPKLAMRVEIPDLPEPPPMRLTMHLRGTALDAYDGRTWSQSESFKRPAENDAGLVPIERYPDPALDPVMRIDLEPIDPPVIFLPPNATGLRFKHRGQLGFDPNTIAHRGPEGEFRYQPVDDRGLVYDVFLSRKRQPTFQRLAGAERRRYLELPREMPSRIVDLAASWTLGMERPVDRARAIEARLRTEYRYDLASPSGHDPQPLDHFLFESKRGHCEFYSTAMAILLRAVDVPTRNVTGFIGGTYNRFGRFYAVRQGDAHSWVEVFLDGEGWVTFDPTPPADAAPKSELVGVWAYLRDFIEATSQRWDRHIVGYDLNQQVGLFQTLTSRYRRSGSSGETALSTRRLLLAAGAALAVGGGLLYWRFRRARRGREEDRSDAGRTPSSILATALYESLETAMLAQGIPRPPSMPPLRHAEALGRVDHPLAREVLTLTQVYLRARFGGAKLTEDDSRDFERRVKALRSADLRALPPPEARLHVSP</sequence>
<dbReference type="InterPro" id="IPR052901">
    <property type="entry name" value="Bact_TGase-like"/>
</dbReference>
<feature type="transmembrane region" description="Helical" evidence="1">
    <location>
        <begin position="134"/>
        <end position="150"/>
    </location>
</feature>
<dbReference type="PANTHER" id="PTHR42736">
    <property type="entry name" value="PROTEIN-GLUTAMINE GAMMA-GLUTAMYLTRANSFERASE"/>
    <property type="match status" value="1"/>
</dbReference>
<dbReference type="InterPro" id="IPR038765">
    <property type="entry name" value="Papain-like_cys_pep_sf"/>
</dbReference>
<dbReference type="Pfam" id="PF01841">
    <property type="entry name" value="Transglut_core"/>
    <property type="match status" value="1"/>
</dbReference>
<proteinExistence type="predicted"/>
<dbReference type="SUPFAM" id="SSF54001">
    <property type="entry name" value="Cysteine proteinases"/>
    <property type="match status" value="1"/>
</dbReference>
<evidence type="ECO:0000313" key="3">
    <source>
        <dbReference type="EMBL" id="AUX48167.1"/>
    </source>
</evidence>
<evidence type="ECO:0000259" key="2">
    <source>
        <dbReference type="SMART" id="SM00460"/>
    </source>
</evidence>
<gene>
    <name evidence="3" type="ORF">SOCE26_096970</name>
</gene>
<dbReference type="SMART" id="SM00460">
    <property type="entry name" value="TGc"/>
    <property type="match status" value="1"/>
</dbReference>
<feature type="transmembrane region" description="Helical" evidence="1">
    <location>
        <begin position="9"/>
        <end position="25"/>
    </location>
</feature>
<accession>A0A2L0F9H4</accession>
<keyword evidence="1" id="KW-1133">Transmembrane helix</keyword>
<dbReference type="Pfam" id="PF13559">
    <property type="entry name" value="DUF4129"/>
    <property type="match status" value="1"/>
</dbReference>
<feature type="transmembrane region" description="Helical" evidence="1">
    <location>
        <begin position="186"/>
        <end position="208"/>
    </location>
</feature>
<evidence type="ECO:0000313" key="4">
    <source>
        <dbReference type="Proteomes" id="UP000238348"/>
    </source>
</evidence>
<dbReference type="InterPro" id="IPR021878">
    <property type="entry name" value="TgpA_N"/>
</dbReference>
<dbReference type="EMBL" id="CP012673">
    <property type="protein sequence ID" value="AUX48167.1"/>
    <property type="molecule type" value="Genomic_DNA"/>
</dbReference>
<dbReference type="OrthoDB" id="9804872at2"/>
<feature type="transmembrane region" description="Helical" evidence="1">
    <location>
        <begin position="59"/>
        <end position="76"/>
    </location>
</feature>